<feature type="transmembrane region" description="Helical" evidence="1">
    <location>
        <begin position="199"/>
        <end position="215"/>
    </location>
</feature>
<dbReference type="EMBL" id="CP034726">
    <property type="protein sequence ID" value="QBP18814.1"/>
    <property type="molecule type" value="Genomic_DNA"/>
</dbReference>
<dbReference type="SUPFAM" id="SSF50156">
    <property type="entry name" value="PDZ domain-like"/>
    <property type="match status" value="1"/>
</dbReference>
<evidence type="ECO:0000259" key="2">
    <source>
        <dbReference type="PROSITE" id="PS50106"/>
    </source>
</evidence>
<accession>A0A4P6ZM09</accession>
<keyword evidence="1" id="KW-0812">Transmembrane</keyword>
<dbReference type="Pfam" id="PF13180">
    <property type="entry name" value="PDZ_2"/>
    <property type="match status" value="1"/>
</dbReference>
<evidence type="ECO:0000313" key="4">
    <source>
        <dbReference type="Proteomes" id="UP000294321"/>
    </source>
</evidence>
<dbReference type="OrthoDB" id="198399at2"/>
<reference evidence="4" key="1">
    <citation type="submission" date="2018-12" db="EMBL/GenBank/DDBJ databases">
        <title>A new species of lactobacillus.</title>
        <authorList>
            <person name="Jian Y."/>
            <person name="Xin L."/>
            <person name="Hong Z.J."/>
            <person name="Ming L.Z."/>
            <person name="Hong X.Z."/>
        </authorList>
    </citation>
    <scope>NUCLEOTIDE SEQUENCE [LARGE SCALE GENOMIC DNA]</scope>
    <source>
        <strain evidence="4">HSLZ-75</strain>
    </source>
</reference>
<dbReference type="PROSITE" id="PS50106">
    <property type="entry name" value="PDZ"/>
    <property type="match status" value="1"/>
</dbReference>
<protein>
    <submittedName>
        <fullName evidence="3">PDZ domain-containing protein</fullName>
    </submittedName>
</protein>
<proteinExistence type="predicted"/>
<sequence length="371" mass="42098">MKILLVILAFFLQPVLWIGVIRAYLNGRTRMKRARSQFNTAVYEKHYEFRHFWVSLLVLGIIISLISVLVGATLPLDWVVIYEALAGLSLILIPSIVIPVLIMIVPSLMMVLMNYHSSTIASQNYVLIAGLIILALGMFIGFNGGRYNVPRIFRNERNNRIAGYPFKELSVFPMLVMIPGNIMRHVISFYPTFMVDGHRVAFLLVPIMIGLRLTVFKHQPRKVFRKLGNHLMVIGILGMLLAVASYKWPILVMISLPVLLLLSWFALYRAKRSDLKHGDWFSEVINGVRIVGIEPGTPAAKMNLHVGDVILNVNHKAVHDEDSFYEALQDQPTYCRLRVINTNHRIILTNTAIYSGTPHEIGVVLFRTSNL</sequence>
<dbReference type="KEGG" id="lji:ELX58_06830"/>
<feature type="domain" description="PDZ" evidence="2">
    <location>
        <begin position="287"/>
        <end position="343"/>
    </location>
</feature>
<keyword evidence="1" id="KW-1133">Transmembrane helix</keyword>
<evidence type="ECO:0000256" key="1">
    <source>
        <dbReference type="SAM" id="Phobius"/>
    </source>
</evidence>
<feature type="transmembrane region" description="Helical" evidence="1">
    <location>
        <begin position="227"/>
        <end position="244"/>
    </location>
</feature>
<dbReference type="Proteomes" id="UP000294321">
    <property type="component" value="Chromosome"/>
</dbReference>
<organism evidence="3 4">
    <name type="scientific">Acetilactobacillus jinshanensis</name>
    <dbReference type="NCBI Taxonomy" id="1720083"/>
    <lineage>
        <taxon>Bacteria</taxon>
        <taxon>Bacillati</taxon>
        <taxon>Bacillota</taxon>
        <taxon>Bacilli</taxon>
        <taxon>Lactobacillales</taxon>
        <taxon>Lactobacillaceae</taxon>
        <taxon>Acetilactobacillus</taxon>
    </lineage>
</organism>
<keyword evidence="1" id="KW-0472">Membrane</keyword>
<keyword evidence="4" id="KW-1185">Reference proteome</keyword>
<dbReference type="InterPro" id="IPR036034">
    <property type="entry name" value="PDZ_sf"/>
</dbReference>
<gene>
    <name evidence="3" type="ORF">ELX58_06830</name>
</gene>
<evidence type="ECO:0000313" key="3">
    <source>
        <dbReference type="EMBL" id="QBP18814.1"/>
    </source>
</evidence>
<dbReference type="RefSeq" id="WP_133442372.1">
    <property type="nucleotide sequence ID" value="NZ_CP034726.1"/>
</dbReference>
<name>A0A4P6ZM09_9LACO</name>
<dbReference type="AlphaFoldDB" id="A0A4P6ZM09"/>
<dbReference type="Gene3D" id="2.30.42.10">
    <property type="match status" value="1"/>
</dbReference>
<feature type="transmembrane region" description="Helical" evidence="1">
    <location>
        <begin position="52"/>
        <end position="72"/>
    </location>
</feature>
<feature type="transmembrane region" description="Helical" evidence="1">
    <location>
        <begin position="250"/>
        <end position="268"/>
    </location>
</feature>
<feature type="transmembrane region" description="Helical" evidence="1">
    <location>
        <begin position="84"/>
        <end position="105"/>
    </location>
</feature>
<feature type="transmembrane region" description="Helical" evidence="1">
    <location>
        <begin position="125"/>
        <end position="145"/>
    </location>
</feature>
<dbReference type="InterPro" id="IPR001478">
    <property type="entry name" value="PDZ"/>
</dbReference>